<evidence type="ECO:0000313" key="3">
    <source>
        <dbReference type="Proteomes" id="UP000013638"/>
    </source>
</evidence>
<evidence type="ECO:0008006" key="4">
    <source>
        <dbReference type="Google" id="ProtNLM"/>
    </source>
</evidence>
<feature type="signal peptide" evidence="1">
    <location>
        <begin position="1"/>
        <end position="23"/>
    </location>
</feature>
<reference evidence="2 3" key="1">
    <citation type="submission" date="2013-02" db="EMBL/GenBank/DDBJ databases">
        <title>The Genome Sequence of Enterococcus faecalis ATCC_6055.</title>
        <authorList>
            <consortium name="The Broad Institute Genome Sequencing Platform"/>
            <consortium name="The Broad Institute Genome Sequencing Center for Infectious Disease"/>
            <person name="Earl A.M."/>
            <person name="Gilmore M.S."/>
            <person name="Lebreton F."/>
            <person name="Walker B."/>
            <person name="Young S.K."/>
            <person name="Zeng Q."/>
            <person name="Gargeya S."/>
            <person name="Fitzgerald M."/>
            <person name="Haas B."/>
            <person name="Abouelleil A."/>
            <person name="Alvarado L."/>
            <person name="Arachchi H.M."/>
            <person name="Berlin A.M."/>
            <person name="Chapman S.B."/>
            <person name="Dewar J."/>
            <person name="Goldberg J."/>
            <person name="Griggs A."/>
            <person name="Gujja S."/>
            <person name="Hansen M."/>
            <person name="Howarth C."/>
            <person name="Imamovic A."/>
            <person name="Larimer J."/>
            <person name="McCowan C."/>
            <person name="Murphy C."/>
            <person name="Neiman D."/>
            <person name="Pearson M."/>
            <person name="Priest M."/>
            <person name="Roberts A."/>
            <person name="Saif S."/>
            <person name="Shea T."/>
            <person name="Sisk P."/>
            <person name="Sykes S."/>
            <person name="Wortman J."/>
            <person name="Nusbaum C."/>
            <person name="Birren B."/>
        </authorList>
    </citation>
    <scope>NUCLEOTIDE SEQUENCE [LARGE SCALE GENOMIC DNA]</scope>
    <source>
        <strain evidence="2 3">ATCC 6055</strain>
    </source>
</reference>
<organism evidence="2 3">
    <name type="scientific">Enterococcus faecalis ATCC 6055</name>
    <dbReference type="NCBI Taxonomy" id="1169311"/>
    <lineage>
        <taxon>Bacteria</taxon>
        <taxon>Bacillati</taxon>
        <taxon>Bacillota</taxon>
        <taxon>Bacilli</taxon>
        <taxon>Lactobacillales</taxon>
        <taxon>Enterococcaceae</taxon>
        <taxon>Enterococcus</taxon>
    </lineage>
</organism>
<dbReference type="Proteomes" id="UP000013638">
    <property type="component" value="Unassembled WGS sequence"/>
</dbReference>
<accession>R3HTH2</accession>
<evidence type="ECO:0000313" key="2">
    <source>
        <dbReference type="EMBL" id="EOK08857.1"/>
    </source>
</evidence>
<keyword evidence="1" id="KW-0732">Signal</keyword>
<dbReference type="AlphaFoldDB" id="R3HTH2"/>
<dbReference type="EMBL" id="ASDZ01000038">
    <property type="protein sequence ID" value="EOK08857.1"/>
    <property type="molecule type" value="Genomic_DNA"/>
</dbReference>
<gene>
    <name evidence="2" type="ORF">WOU_03024</name>
</gene>
<dbReference type="PATRIC" id="fig|1169311.3.peg.2974"/>
<proteinExistence type="predicted"/>
<dbReference type="RefSeq" id="WP_010829185.1">
    <property type="nucleotide sequence ID" value="NZ_KB944870.1"/>
</dbReference>
<evidence type="ECO:0000256" key="1">
    <source>
        <dbReference type="SAM" id="SignalP"/>
    </source>
</evidence>
<dbReference type="SUPFAM" id="SSF52058">
    <property type="entry name" value="L domain-like"/>
    <property type="match status" value="1"/>
</dbReference>
<feature type="chain" id="PRO_5004367691" description="WxL domain-containing protein" evidence="1">
    <location>
        <begin position="24"/>
        <end position="835"/>
    </location>
</feature>
<sequence length="835" mass="93219">MKKIFCVLLCVLPFIYFPKEVHGAEPVTITISGNVATAKLTGEPDSYTVQSKIYDTLINQKNVIKLIIDGKFGEDNASGMGRQLSYTNISELEVKNSNYLPSQFYCAGANGQPGKLTSYKDDGTVKELMWSSLSTSSNYKDPNRLIYFESPSAEKIYLGVFDGFRGEELIVPQIKESVHNTSSNYNNFEQMPNVKKINLSGLEELTGYGLFTEMPNLTSLDLSNVKSLTSMNFLNNNNTSPTYVNLSNLITLNEKYSVGSKTSTNPVYIKLGNSHPEKLFNENTNAIFYKSISPKLNFEVEKGTDIKVSSIGDSSFLSYNTNDCKVIWYIDNALSQYVGTDINVETNNLSEGVHSLTPVISYKGKEDRGFFGNMTINVNVYEKKLTAEPASQTTSLGIDISKFDYSKFVKNVKLGDQVLSSDQYKVELINSLATDTVGTKTAKIRITLKSDASKTVEVDVPVEVGWGNSVVYGSYDYGANGRTSAAFTLYTESTPTIVASQGQNDDNLAIHSNFPNQQYYTFNWFDLSNKQILKIDESNNGDKYIKASGNELKKDKLKEWGTAQNQAVNYGDIVRAWQTETGKNWLYENEQKQAYNDAKKAVYYEITTSGYRPLHFNQLTPKTGKIPIYSTNIYLDEHVKDYIDLKGYSNIDVKGFVEYPDTTSSGDKRAKILVEETLTTGKKVQYEYEVTINVEPGTLTYTVPKTLTFKEFSKSKSEQIVQRKYSGSLGLLIKDNRGSNKQGNWTLTAKASSDLKGIAPYLIYRNEKGVDSYLNGSAVPVYTQDKQVSATEPLEVEVSNKWKSTDGILLKVPSKNNLASQEYSTIITWNLVEGP</sequence>
<dbReference type="HOGENOM" id="CLU_017384_0_0_9"/>
<protein>
    <recommendedName>
        <fullName evidence="4">WxL domain-containing protein</fullName>
    </recommendedName>
</protein>
<comment type="caution">
    <text evidence="2">The sequence shown here is derived from an EMBL/GenBank/DDBJ whole genome shotgun (WGS) entry which is preliminary data.</text>
</comment>
<name>R3HTH2_ENTFL</name>